<comment type="similarity">
    <text evidence="5">Belongs to the class-III pyridoxal-phosphate-dependent aminotransferase family. ArgD subfamily.</text>
</comment>
<feature type="binding site" evidence="5">
    <location>
        <position position="285"/>
    </location>
    <ligand>
        <name>N(2)-acetyl-L-ornithine</name>
        <dbReference type="ChEBI" id="CHEBI:57805"/>
    </ligand>
</feature>
<dbReference type="PIRSF" id="PIRSF000521">
    <property type="entry name" value="Transaminase_4ab_Lys_Orn"/>
    <property type="match status" value="1"/>
</dbReference>
<feature type="binding site" evidence="5">
    <location>
        <position position="143"/>
    </location>
    <ligand>
        <name>pyridoxal 5'-phosphate</name>
        <dbReference type="ChEBI" id="CHEBI:597326"/>
    </ligand>
</feature>
<comment type="subunit">
    <text evidence="5">Homodimer.</text>
</comment>
<dbReference type="PANTHER" id="PTHR11986">
    <property type="entry name" value="AMINOTRANSFERASE CLASS III"/>
    <property type="match status" value="1"/>
</dbReference>
<comment type="subcellular location">
    <subcellularLocation>
        <location evidence="5">Cytoplasm</location>
    </subcellularLocation>
</comment>
<feature type="binding site" evidence="5">
    <location>
        <position position="146"/>
    </location>
    <ligand>
        <name>N(2)-acetyl-L-ornithine</name>
        <dbReference type="ChEBI" id="CHEBI:57805"/>
    </ligand>
</feature>
<dbReference type="InterPro" id="IPR050103">
    <property type="entry name" value="Class-III_PLP-dep_AT"/>
</dbReference>
<keyword evidence="1 5" id="KW-0032">Aminotransferase</keyword>
<feature type="binding site" evidence="5">
    <location>
        <begin position="110"/>
        <end position="111"/>
    </location>
    <ligand>
        <name>pyridoxal 5'-phosphate</name>
        <dbReference type="ChEBI" id="CHEBI:597326"/>
    </ligand>
</feature>
<keyword evidence="3 5" id="KW-0808">Transferase</keyword>
<dbReference type="FunFam" id="3.40.640.10:FF:000004">
    <property type="entry name" value="Acetylornithine aminotransferase"/>
    <property type="match status" value="1"/>
</dbReference>
<dbReference type="InterPro" id="IPR015424">
    <property type="entry name" value="PyrdxlP-dep_Trfase"/>
</dbReference>
<dbReference type="GO" id="GO:0006526">
    <property type="term" value="P:L-arginine biosynthetic process"/>
    <property type="evidence" value="ECO:0007669"/>
    <property type="project" value="UniProtKB-UniRule"/>
</dbReference>
<comment type="pathway">
    <text evidence="5">Amino-acid biosynthesis; L-arginine biosynthesis; N(2)-acetyl-L-ornithine from L-glutamate: step 4/4.</text>
</comment>
<evidence type="ECO:0000256" key="5">
    <source>
        <dbReference type="HAMAP-Rule" id="MF_01107"/>
    </source>
</evidence>
<evidence type="ECO:0000256" key="2">
    <source>
        <dbReference type="ARBA" id="ARBA00022605"/>
    </source>
</evidence>
<comment type="cofactor">
    <cofactor evidence="5">
        <name>pyridoxal 5'-phosphate</name>
        <dbReference type="ChEBI" id="CHEBI:597326"/>
    </cofactor>
    <text evidence="5">Binds 1 pyridoxal phosphate per subunit.</text>
</comment>
<dbReference type="STRING" id="1122949.GCA_000378725_00544"/>
<dbReference type="NCBIfam" id="TIGR00707">
    <property type="entry name" value="argD"/>
    <property type="match status" value="1"/>
</dbReference>
<feature type="binding site" evidence="5">
    <location>
        <begin position="228"/>
        <end position="231"/>
    </location>
    <ligand>
        <name>pyridoxal 5'-phosphate</name>
        <dbReference type="ChEBI" id="CHEBI:597326"/>
    </ligand>
</feature>
<feature type="modified residue" description="N6-(pyridoxal phosphate)lysine" evidence="5">
    <location>
        <position position="257"/>
    </location>
</feature>
<feature type="binding site" evidence="5">
    <location>
        <position position="286"/>
    </location>
    <ligand>
        <name>pyridoxal 5'-phosphate</name>
        <dbReference type="ChEBI" id="CHEBI:597326"/>
    </ligand>
</feature>
<dbReference type="GO" id="GO:0003992">
    <property type="term" value="F:N2-acetyl-L-ornithine:2-oxoglutarate 5-aminotransferase activity"/>
    <property type="evidence" value="ECO:0007669"/>
    <property type="project" value="UniProtKB-UniRule"/>
</dbReference>
<sequence>MNKKFTNNKDIVAAGKKYTMDTYGQYEVGMVKGEGSYLWDADGKKYIDLLQGVAVNALGHCYPDVVKATQEQAATLTQCANYFYIEPGVRLAKIIIENSCMDKVFFSNSGAESNEGAMKLARKYQKMQGHPERYEVISFKQSFHGRTLATLTATGQDKSHLGFEPLPAGFRYALLNDMESVKQEYNANTAAVIIEPVQGEGGVIPCTEEFLKELRAFCTEKDIVLIFDEVQVGCGRTGYLFAHQGYGVEPDVMTLAKALGNGIPIGAFCARGKFADVLKPGNHGTTYGGNPIATATAAAALTAIIENKLPERAQEMGAYLQERLNEMKKKHPVIKEVRGRGLIVGAVLDVEDAHVVTNPCFEKGLILNCTAGNVLRFVPALNIPKETLDDALEILEQVLTEIGK</sequence>
<evidence type="ECO:0000256" key="3">
    <source>
        <dbReference type="ARBA" id="ARBA00022679"/>
    </source>
</evidence>
<dbReference type="AlphaFoldDB" id="A0A379C4P2"/>
<keyword evidence="5" id="KW-0055">Arginine biosynthesis</keyword>
<protein>
    <recommendedName>
        <fullName evidence="5">Acetylornithine aminotransferase</fullName>
        <shortName evidence="5">ACOAT</shortName>
        <ecNumber evidence="5">2.6.1.11</ecNumber>
    </recommendedName>
</protein>
<proteinExistence type="inferred from homology"/>
<gene>
    <name evidence="5 6" type="primary">argD</name>
    <name evidence="6" type="ORF">NCTC13149_00497</name>
</gene>
<dbReference type="EMBL" id="UGSZ01000001">
    <property type="protein sequence ID" value="SUB56705.1"/>
    <property type="molecule type" value="Genomic_DNA"/>
</dbReference>
<dbReference type="Proteomes" id="UP000255517">
    <property type="component" value="Unassembled WGS sequence"/>
</dbReference>
<comment type="miscellaneous">
    <text evidence="5">May also have succinyldiaminopimelate aminotransferase activity, thus carrying out the corresponding step in lysine biosynthesis.</text>
</comment>
<dbReference type="InterPro" id="IPR004636">
    <property type="entry name" value="AcOrn/SuccOrn_fam"/>
</dbReference>
<reference evidence="6 7" key="1">
    <citation type="submission" date="2018-06" db="EMBL/GenBank/DDBJ databases">
        <authorList>
            <consortium name="Pathogen Informatics"/>
            <person name="Doyle S."/>
        </authorList>
    </citation>
    <scope>NUCLEOTIDE SEQUENCE [LARGE SCALE GENOMIC DNA]</scope>
    <source>
        <strain evidence="6 7">NCTC13149</strain>
    </source>
</reference>
<dbReference type="SUPFAM" id="SSF53383">
    <property type="entry name" value="PLP-dependent transferases"/>
    <property type="match status" value="1"/>
</dbReference>
<evidence type="ECO:0000256" key="1">
    <source>
        <dbReference type="ARBA" id="ARBA00022576"/>
    </source>
</evidence>
<comment type="catalytic activity">
    <reaction evidence="5">
        <text>N(2)-acetyl-L-ornithine + 2-oxoglutarate = N-acetyl-L-glutamate 5-semialdehyde + L-glutamate</text>
        <dbReference type="Rhea" id="RHEA:18049"/>
        <dbReference type="ChEBI" id="CHEBI:16810"/>
        <dbReference type="ChEBI" id="CHEBI:29123"/>
        <dbReference type="ChEBI" id="CHEBI:29985"/>
        <dbReference type="ChEBI" id="CHEBI:57805"/>
        <dbReference type="EC" id="2.6.1.11"/>
    </reaction>
</comment>
<dbReference type="RefSeq" id="WP_019034465.1">
    <property type="nucleotide sequence ID" value="NZ_CAMUOS010000003.1"/>
</dbReference>
<dbReference type="HAMAP" id="MF_01107">
    <property type="entry name" value="ArgD_aminotrans_3"/>
    <property type="match status" value="1"/>
</dbReference>
<keyword evidence="5" id="KW-0963">Cytoplasm</keyword>
<dbReference type="InterPro" id="IPR015422">
    <property type="entry name" value="PyrdxlP-dep_Trfase_small"/>
</dbReference>
<dbReference type="GO" id="GO:0005737">
    <property type="term" value="C:cytoplasm"/>
    <property type="evidence" value="ECO:0007669"/>
    <property type="project" value="UniProtKB-SubCell"/>
</dbReference>
<dbReference type="GO" id="GO:0030170">
    <property type="term" value="F:pyridoxal phosphate binding"/>
    <property type="evidence" value="ECO:0007669"/>
    <property type="project" value="InterPro"/>
</dbReference>
<name>A0A379C4P2_9FIRM</name>
<dbReference type="EC" id="2.6.1.11" evidence="5"/>
<organism evidence="6 7">
    <name type="scientific">Peptoniphilus lacrimalis</name>
    <dbReference type="NCBI Taxonomy" id="33031"/>
    <lineage>
        <taxon>Bacteria</taxon>
        <taxon>Bacillati</taxon>
        <taxon>Bacillota</taxon>
        <taxon>Tissierellia</taxon>
        <taxon>Tissierellales</taxon>
        <taxon>Peptoniphilaceae</taxon>
        <taxon>Peptoniphilus</taxon>
    </lineage>
</organism>
<dbReference type="InterPro" id="IPR049704">
    <property type="entry name" value="Aminotrans_3_PPA_site"/>
</dbReference>
<evidence type="ECO:0000256" key="4">
    <source>
        <dbReference type="ARBA" id="ARBA00022898"/>
    </source>
</evidence>
<dbReference type="PROSITE" id="PS00600">
    <property type="entry name" value="AA_TRANSFER_CLASS_3"/>
    <property type="match status" value="1"/>
</dbReference>
<dbReference type="PANTHER" id="PTHR11986:SF79">
    <property type="entry name" value="ACETYLORNITHINE AMINOTRANSFERASE, MITOCHONDRIAL"/>
    <property type="match status" value="1"/>
</dbReference>
<evidence type="ECO:0000313" key="7">
    <source>
        <dbReference type="Proteomes" id="UP000255517"/>
    </source>
</evidence>
<dbReference type="InterPro" id="IPR005814">
    <property type="entry name" value="Aminotrans_3"/>
</dbReference>
<keyword evidence="4 5" id="KW-0663">Pyridoxal phosphate</keyword>
<dbReference type="InterPro" id="IPR015421">
    <property type="entry name" value="PyrdxlP-dep_Trfase_major"/>
</dbReference>
<dbReference type="OrthoDB" id="9801052at2"/>
<dbReference type="NCBIfam" id="NF002325">
    <property type="entry name" value="PRK01278.1"/>
    <property type="match status" value="1"/>
</dbReference>
<dbReference type="UniPathway" id="UPA00068">
    <property type="reaction ID" value="UER00109"/>
</dbReference>
<accession>A0A379C4P2</accession>
<keyword evidence="2 5" id="KW-0028">Amino-acid biosynthesis</keyword>
<evidence type="ECO:0000313" key="6">
    <source>
        <dbReference type="EMBL" id="SUB56705.1"/>
    </source>
</evidence>
<dbReference type="Gene3D" id="3.40.640.10">
    <property type="entry name" value="Type I PLP-dependent aspartate aminotransferase-like (Major domain)"/>
    <property type="match status" value="1"/>
</dbReference>
<dbReference type="Gene3D" id="3.90.1150.10">
    <property type="entry name" value="Aspartate Aminotransferase, domain 1"/>
    <property type="match status" value="1"/>
</dbReference>
<dbReference type="CDD" id="cd00610">
    <property type="entry name" value="OAT_like"/>
    <property type="match status" value="1"/>
</dbReference>
<dbReference type="GO" id="GO:0042802">
    <property type="term" value="F:identical protein binding"/>
    <property type="evidence" value="ECO:0007669"/>
    <property type="project" value="TreeGrafter"/>
</dbReference>
<dbReference type="Pfam" id="PF00202">
    <property type="entry name" value="Aminotran_3"/>
    <property type="match status" value="1"/>
</dbReference>